<dbReference type="STRING" id="1336337.A0A3N4KCR0"/>
<accession>A0A3N4KCR0</accession>
<keyword evidence="2" id="KW-1185">Reference proteome</keyword>
<proteinExistence type="predicted"/>
<sequence>MASTAVKMFDVNTSSIRTRQLRKRHQERNSRGIFNSHGGNNLILTNTQEQSVSHFCLEQLEMGLGATPSILYAAICHLHQQEKKNPPSLRWFQLWIKKNPHLYSIETKPIAQARITMHSEEDVKDFFVEYQNTLSKYGIKRAKYIFNMDESGIRIGCPTGEIVIVPTQVKELYTASPENRKSLTIIETICADRREPPPPVIICPGEKIMENWIQDNLTGAEVITVSPTGYTNECIALA</sequence>
<name>A0A3N4KCR0_9PEZI</name>
<protein>
    <recommendedName>
        <fullName evidence="3">DDE-1 domain-containing protein</fullName>
    </recommendedName>
</protein>
<reference evidence="1 2" key="1">
    <citation type="journal article" date="2018" name="Nat. Ecol. Evol.">
        <title>Pezizomycetes genomes reveal the molecular basis of ectomycorrhizal truffle lifestyle.</title>
        <authorList>
            <person name="Murat C."/>
            <person name="Payen T."/>
            <person name="Noel B."/>
            <person name="Kuo A."/>
            <person name="Morin E."/>
            <person name="Chen J."/>
            <person name="Kohler A."/>
            <person name="Krizsan K."/>
            <person name="Balestrini R."/>
            <person name="Da Silva C."/>
            <person name="Montanini B."/>
            <person name="Hainaut M."/>
            <person name="Levati E."/>
            <person name="Barry K.W."/>
            <person name="Belfiori B."/>
            <person name="Cichocki N."/>
            <person name="Clum A."/>
            <person name="Dockter R.B."/>
            <person name="Fauchery L."/>
            <person name="Guy J."/>
            <person name="Iotti M."/>
            <person name="Le Tacon F."/>
            <person name="Lindquist E.A."/>
            <person name="Lipzen A."/>
            <person name="Malagnac F."/>
            <person name="Mello A."/>
            <person name="Molinier V."/>
            <person name="Miyauchi S."/>
            <person name="Poulain J."/>
            <person name="Riccioni C."/>
            <person name="Rubini A."/>
            <person name="Sitrit Y."/>
            <person name="Splivallo R."/>
            <person name="Traeger S."/>
            <person name="Wang M."/>
            <person name="Zifcakova L."/>
            <person name="Wipf D."/>
            <person name="Zambonelli A."/>
            <person name="Paolocci F."/>
            <person name="Nowrousian M."/>
            <person name="Ottonello S."/>
            <person name="Baldrian P."/>
            <person name="Spatafora J.W."/>
            <person name="Henrissat B."/>
            <person name="Nagy L.G."/>
            <person name="Aury J.M."/>
            <person name="Wincker P."/>
            <person name="Grigoriev I.V."/>
            <person name="Bonfante P."/>
            <person name="Martin F.M."/>
        </authorList>
    </citation>
    <scope>NUCLEOTIDE SEQUENCE [LARGE SCALE GENOMIC DNA]</scope>
    <source>
        <strain evidence="1 2">120613-1</strain>
    </source>
</reference>
<organism evidence="1 2">
    <name type="scientific">Choiromyces venosus 120613-1</name>
    <dbReference type="NCBI Taxonomy" id="1336337"/>
    <lineage>
        <taxon>Eukaryota</taxon>
        <taxon>Fungi</taxon>
        <taxon>Dikarya</taxon>
        <taxon>Ascomycota</taxon>
        <taxon>Pezizomycotina</taxon>
        <taxon>Pezizomycetes</taxon>
        <taxon>Pezizales</taxon>
        <taxon>Tuberaceae</taxon>
        <taxon>Choiromyces</taxon>
    </lineage>
</organism>
<dbReference type="Proteomes" id="UP000276215">
    <property type="component" value="Unassembled WGS sequence"/>
</dbReference>
<dbReference type="OrthoDB" id="3439494at2759"/>
<evidence type="ECO:0000313" key="2">
    <source>
        <dbReference type="Proteomes" id="UP000276215"/>
    </source>
</evidence>
<evidence type="ECO:0008006" key="3">
    <source>
        <dbReference type="Google" id="ProtNLM"/>
    </source>
</evidence>
<dbReference type="EMBL" id="ML120351">
    <property type="protein sequence ID" value="RPB06191.1"/>
    <property type="molecule type" value="Genomic_DNA"/>
</dbReference>
<evidence type="ECO:0000313" key="1">
    <source>
        <dbReference type="EMBL" id="RPB06191.1"/>
    </source>
</evidence>
<dbReference type="AlphaFoldDB" id="A0A3N4KCR0"/>
<gene>
    <name evidence="1" type="ORF">L873DRAFT_1785282</name>
</gene>